<dbReference type="RefSeq" id="WP_158364103.1">
    <property type="nucleotide sequence ID" value="NZ_JAOQKC010000016.1"/>
</dbReference>
<evidence type="ECO:0000313" key="8">
    <source>
        <dbReference type="Proteomes" id="UP001652461"/>
    </source>
</evidence>
<dbReference type="Proteomes" id="UP001652461">
    <property type="component" value="Unassembled WGS sequence"/>
</dbReference>
<accession>A0ABT2RZ45</accession>
<evidence type="ECO:0000313" key="7">
    <source>
        <dbReference type="EMBL" id="MCU6697566.1"/>
    </source>
</evidence>
<evidence type="ECO:0000256" key="5">
    <source>
        <dbReference type="ARBA" id="ARBA00023014"/>
    </source>
</evidence>
<evidence type="ECO:0000256" key="4">
    <source>
        <dbReference type="ARBA" id="ARBA00023004"/>
    </source>
</evidence>
<comment type="caution">
    <text evidence="7">The sequence shown here is derived from an EMBL/GenBank/DDBJ whole genome shotgun (WGS) entry which is preliminary data.</text>
</comment>
<evidence type="ECO:0000256" key="2">
    <source>
        <dbReference type="ARBA" id="ARBA00022723"/>
    </source>
</evidence>
<dbReference type="SUPFAM" id="SSF54862">
    <property type="entry name" value="4Fe-4S ferredoxins"/>
    <property type="match status" value="1"/>
</dbReference>
<keyword evidence="5" id="KW-0411">Iron-sulfur</keyword>
<evidence type="ECO:0000256" key="1">
    <source>
        <dbReference type="ARBA" id="ARBA00007118"/>
    </source>
</evidence>
<reference evidence="7 8" key="1">
    <citation type="journal article" date="2021" name="ISME Commun">
        <title>Automated analysis of genomic sequences facilitates high-throughput and comprehensive description of bacteria.</title>
        <authorList>
            <person name="Hitch T.C.A."/>
        </authorList>
    </citation>
    <scope>NUCLEOTIDE SEQUENCE [LARGE SCALE GENOMIC DNA]</scope>
    <source>
        <strain evidence="7 8">Sanger_04</strain>
    </source>
</reference>
<dbReference type="Gene3D" id="3.40.109.10">
    <property type="entry name" value="NADH Oxidase"/>
    <property type="match status" value="1"/>
</dbReference>
<dbReference type="InterPro" id="IPR029479">
    <property type="entry name" value="Nitroreductase"/>
</dbReference>
<evidence type="ECO:0000256" key="3">
    <source>
        <dbReference type="ARBA" id="ARBA00023002"/>
    </source>
</evidence>
<dbReference type="SUPFAM" id="SSF55469">
    <property type="entry name" value="FMN-dependent nitroreductase-like"/>
    <property type="match status" value="1"/>
</dbReference>
<dbReference type="EMBL" id="JAOQKC010000016">
    <property type="protein sequence ID" value="MCU6697566.1"/>
    <property type="molecule type" value="Genomic_DNA"/>
</dbReference>
<dbReference type="PANTHER" id="PTHR43673">
    <property type="entry name" value="NAD(P)H NITROREDUCTASE YDGI-RELATED"/>
    <property type="match status" value="1"/>
</dbReference>
<dbReference type="PROSITE" id="PS00198">
    <property type="entry name" value="4FE4S_FER_1"/>
    <property type="match status" value="1"/>
</dbReference>
<dbReference type="Gene3D" id="3.30.70.20">
    <property type="match status" value="1"/>
</dbReference>
<dbReference type="PANTHER" id="PTHR43673:SF10">
    <property type="entry name" value="NADH DEHYDROGENASE_NAD(P)H NITROREDUCTASE XCC3605-RELATED"/>
    <property type="match status" value="1"/>
</dbReference>
<sequence>MVTIEKDLCIGCGKCVKDCVAHNIILKDGKAEPKRDCFLCGHCVAVCPRAAVSVPEYNMAEVEEYKKESFTMNPDTLLHAIKYRRSIRDYQDRKIEPEKIDALFQAGRYTATAKNNQSSHFILVQQELSTLKELVWNHIDALTDVPATELPKEYIPFVSFNRHRKADPTDDFLFRNAPAVLYITSDWDLDAGLAAQNIEHMAIAQGLGALYNGYLQRISDENEALKTWLGIENERIKACMLLGYPNMIYARTVPRREARVTIR</sequence>
<dbReference type="InterPro" id="IPR000415">
    <property type="entry name" value="Nitroreductase-like"/>
</dbReference>
<evidence type="ECO:0000259" key="6">
    <source>
        <dbReference type="PROSITE" id="PS51379"/>
    </source>
</evidence>
<protein>
    <submittedName>
        <fullName evidence="7">Nitroreductase family protein</fullName>
    </submittedName>
</protein>
<organism evidence="7 8">
    <name type="scientific">Laedolimicola ammoniilytica</name>
    <dbReference type="NCBI Taxonomy" id="2981771"/>
    <lineage>
        <taxon>Bacteria</taxon>
        <taxon>Bacillati</taxon>
        <taxon>Bacillota</taxon>
        <taxon>Clostridia</taxon>
        <taxon>Lachnospirales</taxon>
        <taxon>Lachnospiraceae</taxon>
        <taxon>Laedolimicola</taxon>
    </lineage>
</organism>
<dbReference type="Pfam" id="PF13187">
    <property type="entry name" value="Fer4_9"/>
    <property type="match status" value="1"/>
</dbReference>
<comment type="similarity">
    <text evidence="1">Belongs to the nitroreductase family.</text>
</comment>
<gene>
    <name evidence="7" type="ORF">OCV63_11790</name>
</gene>
<dbReference type="InterPro" id="IPR017896">
    <property type="entry name" value="4Fe4S_Fe-S-bd"/>
</dbReference>
<name>A0ABT2RZ45_9FIRM</name>
<keyword evidence="4" id="KW-0408">Iron</keyword>
<keyword evidence="2" id="KW-0479">Metal-binding</keyword>
<dbReference type="PROSITE" id="PS51379">
    <property type="entry name" value="4FE4S_FER_2"/>
    <property type="match status" value="2"/>
</dbReference>
<proteinExistence type="inferred from homology"/>
<dbReference type="Pfam" id="PF00881">
    <property type="entry name" value="Nitroreductase"/>
    <property type="match status" value="1"/>
</dbReference>
<feature type="domain" description="4Fe-4S ferredoxin-type" evidence="6">
    <location>
        <begin position="1"/>
        <end position="29"/>
    </location>
</feature>
<feature type="domain" description="4Fe-4S ferredoxin-type" evidence="6">
    <location>
        <begin position="32"/>
        <end position="57"/>
    </location>
</feature>
<keyword evidence="8" id="KW-1185">Reference proteome</keyword>
<keyword evidence="3" id="KW-0560">Oxidoreductase</keyword>
<dbReference type="InterPro" id="IPR017900">
    <property type="entry name" value="4Fe4S_Fe_S_CS"/>
</dbReference>